<dbReference type="PROSITE" id="PS51379">
    <property type="entry name" value="4FE4S_FER_2"/>
    <property type="match status" value="1"/>
</dbReference>
<keyword evidence="4" id="KW-1185">Reference proteome</keyword>
<dbReference type="EMBL" id="JAJKFT010000004">
    <property type="protein sequence ID" value="MCC9628332.1"/>
    <property type="molecule type" value="Genomic_DNA"/>
</dbReference>
<name>A0A9X1SFY7_9BACT</name>
<dbReference type="Gene3D" id="2.40.40.20">
    <property type="match status" value="1"/>
</dbReference>
<dbReference type="Gene3D" id="3.30.70.20">
    <property type="match status" value="2"/>
</dbReference>
<dbReference type="AlphaFoldDB" id="A0A9X1SFY7"/>
<gene>
    <name evidence="3" type="ORF">LOC68_07990</name>
</gene>
<evidence type="ECO:0000259" key="2">
    <source>
        <dbReference type="PROSITE" id="PS51379"/>
    </source>
</evidence>
<dbReference type="SUPFAM" id="SSF54862">
    <property type="entry name" value="4Fe-4S ferredoxins"/>
    <property type="match status" value="1"/>
</dbReference>
<evidence type="ECO:0000313" key="3">
    <source>
        <dbReference type="EMBL" id="MCC9628332.1"/>
    </source>
</evidence>
<evidence type="ECO:0000313" key="4">
    <source>
        <dbReference type="Proteomes" id="UP001139103"/>
    </source>
</evidence>
<dbReference type="Proteomes" id="UP001139103">
    <property type="component" value="Unassembled WGS sequence"/>
</dbReference>
<protein>
    <submittedName>
        <fullName evidence="3">TAT-variant-translocated molybdopterin oxidoreductase</fullName>
    </submittedName>
</protein>
<dbReference type="PANTHER" id="PTHR42783">
    <property type="entry name" value="GLUTAMATE SYNTHASE [NADPH] SMALL CHAIN"/>
    <property type="match status" value="1"/>
</dbReference>
<dbReference type="InterPro" id="IPR017896">
    <property type="entry name" value="4Fe4S_Fe-S-bd"/>
</dbReference>
<dbReference type="PANTHER" id="PTHR42783:SF3">
    <property type="entry name" value="GLUTAMATE SYNTHASE [NADPH] SMALL CHAIN-RELATED"/>
    <property type="match status" value="1"/>
</dbReference>
<organism evidence="3 4">
    <name type="scientific">Blastopirellula sediminis</name>
    <dbReference type="NCBI Taxonomy" id="2894196"/>
    <lineage>
        <taxon>Bacteria</taxon>
        <taxon>Pseudomonadati</taxon>
        <taxon>Planctomycetota</taxon>
        <taxon>Planctomycetia</taxon>
        <taxon>Pirellulales</taxon>
        <taxon>Pirellulaceae</taxon>
        <taxon>Blastopirellula</taxon>
    </lineage>
</organism>
<dbReference type="CDD" id="cd02784">
    <property type="entry name" value="MopB_CT_PHLH"/>
    <property type="match status" value="1"/>
</dbReference>
<dbReference type="SUPFAM" id="SSF53706">
    <property type="entry name" value="Formate dehydrogenase/DMSO reductase, domains 1-3"/>
    <property type="match status" value="1"/>
</dbReference>
<dbReference type="NCBIfam" id="TIGR04519">
    <property type="entry name" value="MoCo_extend_TAT"/>
    <property type="match status" value="1"/>
</dbReference>
<evidence type="ECO:0000256" key="1">
    <source>
        <dbReference type="SAM" id="MobiDB-lite"/>
    </source>
</evidence>
<feature type="domain" description="4Fe-4S ferredoxin-type" evidence="2">
    <location>
        <begin position="773"/>
        <end position="803"/>
    </location>
</feature>
<dbReference type="InterPro" id="IPR030948">
    <property type="entry name" value="TAT_var_transloc_signal_dom"/>
</dbReference>
<dbReference type="SUPFAM" id="SSF50692">
    <property type="entry name" value="ADC-like"/>
    <property type="match status" value="1"/>
</dbReference>
<sequence>MKSDSQKKYWRSLEQLENTPEFEQFLHREFPVAASEFPEGMSRRRWMQLMGASLSLGVGVAGCRYPEETIIGWRYPEETVAPFAVRPENRVPGNTEKFASTIEIAGEVRPIVVTSYDGRPIKVDGNAEHPEGHGSNQYMQATVLEVYDPDRLRGLAETTGEETFDDRKWDDFEGAWKKIASELGAGGKLAVLTQKSASPSYHDSLGKLRQRFPQAKVYQYDSITRETETAGVQKAFGKAVTPKYHLDKADVILVIDEDFFGDHPTGQRNSRDFAQRRAPEEGEMNRLYVVESQFTTCGLAADHRVAVPASRIASFVADLEAKMAGGEIAEPGEDASRQEKFIAALVDDLKKHQGKAVIAVGPRQPVEVQAAVWKLNQQIGAIGETVELIDAGLPSSGDVGTLAELTAQLTGGAVDTLVVIGGNACYDAPADVAFAEAQKGAARRLFFGYYDNETSEGATWVLPEAHGLESWGDFIAADGSYCVAQPLIESIFGGLSKAEFVALLAGSDEREGREIVRRVAKDRIGYATESAWKKIVHDGFASGTAGKTQSVQLAGDIAALTADTEAWKTAPAKDEVELVFTPGTSTYDGRFANNVWLQELPDTLTKLTWDNALLVNPTTAGLLGLRQGILATVTSGGESINAPVYLMPGLALGTVSLALGYGRTHAGKVGGEVASGIDPVGVDAGKLRKSDAMSVVTGVKVASTGRSYLLATTQDHHAIDELGLKEIARRIPTLVREGTLEQFKHHPDFAQHVVHHPPLESLWTEASYEGHAWGMSIDLTKCLGCNACVVACQAENNVPIVGKEQVAKGREMHWLRIDRYFAGDVEDPVAVTQPVTCHHCENAPCEQVCPVAATIHSSEGLNDMVYNRCIGTRYCGNNCPYKVRRFNFLDYRATDYRFEASNRQLAELVFNPEVTVRNRGVMEKCTYCVQRIQNTKIDARRDRRAIGANEIKVACQEACSTGAIQFGDLNNPENLAAKNHANPRAYAMLAELNIKPRTKYLARILNPHPWLAEPFVEDEHIPGHEGHVESDGEHGHDHDHDHDHEKKEEHATEAGAEK</sequence>
<dbReference type="RefSeq" id="WP_230217506.1">
    <property type="nucleotide sequence ID" value="NZ_JAJKFT010000004.1"/>
</dbReference>
<proteinExistence type="predicted"/>
<reference evidence="3" key="1">
    <citation type="submission" date="2021-11" db="EMBL/GenBank/DDBJ databases">
        <title>Genome sequence.</title>
        <authorList>
            <person name="Sun Q."/>
        </authorList>
    </citation>
    <scope>NUCLEOTIDE SEQUENCE</scope>
    <source>
        <strain evidence="3">JC732</strain>
    </source>
</reference>
<dbReference type="InterPro" id="IPR009010">
    <property type="entry name" value="Asp_de-COase-like_dom_sf"/>
</dbReference>
<comment type="caution">
    <text evidence="3">The sequence shown here is derived from an EMBL/GenBank/DDBJ whole genome shotgun (WGS) entry which is preliminary data.</text>
</comment>
<dbReference type="Pfam" id="PF12838">
    <property type="entry name" value="Fer4_7"/>
    <property type="match status" value="1"/>
</dbReference>
<dbReference type="CDD" id="cd10551">
    <property type="entry name" value="PsrB"/>
    <property type="match status" value="1"/>
</dbReference>
<accession>A0A9X1SFY7</accession>
<feature type="region of interest" description="Disordered" evidence="1">
    <location>
        <begin position="1021"/>
        <end position="1058"/>
    </location>
</feature>